<sequence>MLNGEQIGSLIYLALLGTAIAGWMVASNRRNIGKLTQYAAIWIFIFLGAVVAVGLFTDIRNDLAPRQSVMMQGQRIEVPQAADGHFYLTLGVNGTPVRFVVDTGATEMVLSRRDAARAGIDLDALIYTGRAYTANGMVQTSPVRLETLELGGMVERGVRAVINHGEMPDSLLGMRYLQRFDRLEISDQRLVLVR</sequence>
<feature type="transmembrane region" description="Helical" evidence="1">
    <location>
        <begin position="6"/>
        <end position="26"/>
    </location>
</feature>
<reference evidence="2 3" key="1">
    <citation type="submission" date="2013-03" db="EMBL/GenBank/DDBJ databases">
        <authorList>
            <person name="Fiebig A."/>
            <person name="Goeker M."/>
            <person name="Klenk H.-P.P."/>
        </authorList>
    </citation>
    <scope>NUCLEOTIDE SEQUENCE [LARGE SCALE GENOMIC DNA]</scope>
    <source>
        <strain evidence="3">DSM 19469</strain>
    </source>
</reference>
<dbReference type="EMBL" id="CP004372">
    <property type="protein sequence ID" value="AHM05464.1"/>
    <property type="molecule type" value="Genomic_DNA"/>
</dbReference>
<dbReference type="InterPro" id="IPR034122">
    <property type="entry name" value="Retropepsin-like_bacterial"/>
</dbReference>
<dbReference type="InterPro" id="IPR011969">
    <property type="entry name" value="Clan_AA_Asp_peptidase_C"/>
</dbReference>
<dbReference type="SUPFAM" id="SSF50630">
    <property type="entry name" value="Acid proteases"/>
    <property type="match status" value="1"/>
</dbReference>
<dbReference type="HOGENOM" id="CLU_099411_0_1_5"/>
<dbReference type="Gene3D" id="2.40.70.10">
    <property type="entry name" value="Acid Proteases"/>
    <property type="match status" value="1"/>
</dbReference>
<evidence type="ECO:0000313" key="3">
    <source>
        <dbReference type="Proteomes" id="UP000019593"/>
    </source>
</evidence>
<dbReference type="CDD" id="cd05483">
    <property type="entry name" value="retropepsin_like_bacteria"/>
    <property type="match status" value="1"/>
</dbReference>
<accession>W8RWB6</accession>
<dbReference type="KEGG" id="red:roselon_03201"/>
<proteinExistence type="predicted"/>
<dbReference type="InterPro" id="IPR021109">
    <property type="entry name" value="Peptidase_aspartic_dom_sf"/>
</dbReference>
<dbReference type="eggNOG" id="COG3577">
    <property type="taxonomic scope" value="Bacteria"/>
</dbReference>
<dbReference type="PROSITE" id="PS00141">
    <property type="entry name" value="ASP_PROTEASE"/>
    <property type="match status" value="1"/>
</dbReference>
<name>W8RWB6_9RHOB</name>
<keyword evidence="1" id="KW-0812">Transmembrane</keyword>
<keyword evidence="1" id="KW-1133">Transmembrane helix</keyword>
<dbReference type="STRING" id="1294273.roselon_03201"/>
<protein>
    <submittedName>
        <fullName evidence="2">Transporter</fullName>
    </submittedName>
</protein>
<dbReference type="GO" id="GO:0006508">
    <property type="term" value="P:proteolysis"/>
    <property type="evidence" value="ECO:0007669"/>
    <property type="project" value="InterPro"/>
</dbReference>
<keyword evidence="3" id="KW-1185">Reference proteome</keyword>
<dbReference type="GO" id="GO:0004190">
    <property type="term" value="F:aspartic-type endopeptidase activity"/>
    <property type="evidence" value="ECO:0007669"/>
    <property type="project" value="InterPro"/>
</dbReference>
<evidence type="ECO:0000313" key="2">
    <source>
        <dbReference type="EMBL" id="AHM05464.1"/>
    </source>
</evidence>
<dbReference type="AlphaFoldDB" id="W8RWB6"/>
<dbReference type="InterPro" id="IPR001969">
    <property type="entry name" value="Aspartic_peptidase_AS"/>
</dbReference>
<dbReference type="Proteomes" id="UP000019593">
    <property type="component" value="Chromosome"/>
</dbReference>
<feature type="transmembrane region" description="Helical" evidence="1">
    <location>
        <begin position="38"/>
        <end position="57"/>
    </location>
</feature>
<evidence type="ECO:0000256" key="1">
    <source>
        <dbReference type="SAM" id="Phobius"/>
    </source>
</evidence>
<keyword evidence="1" id="KW-0472">Membrane</keyword>
<dbReference type="Pfam" id="PF13975">
    <property type="entry name" value="gag-asp_proteas"/>
    <property type="match status" value="1"/>
</dbReference>
<dbReference type="RefSeq" id="WP_051508424.1">
    <property type="nucleotide sequence ID" value="NZ_CP004372.1"/>
</dbReference>
<organism evidence="2 3">
    <name type="scientific">Roseicyclus elongatus DSM 19469</name>
    <dbReference type="NCBI Taxonomy" id="1294273"/>
    <lineage>
        <taxon>Bacteria</taxon>
        <taxon>Pseudomonadati</taxon>
        <taxon>Pseudomonadota</taxon>
        <taxon>Alphaproteobacteria</taxon>
        <taxon>Rhodobacterales</taxon>
        <taxon>Roseobacteraceae</taxon>
        <taxon>Roseicyclus</taxon>
    </lineage>
</organism>
<gene>
    <name evidence="2" type="ORF">roselon_03201</name>
</gene>
<dbReference type="PATRIC" id="fig|1294273.3.peg.3161"/>
<dbReference type="NCBIfam" id="TIGR02281">
    <property type="entry name" value="clan_AA_DTGA"/>
    <property type="match status" value="1"/>
</dbReference>